<dbReference type="PANTHER" id="PTHR34482:SF36">
    <property type="entry name" value="RETROTRANSPOSON GAG DOMAIN-CONTAINING PROTEIN"/>
    <property type="match status" value="1"/>
</dbReference>
<dbReference type="GO" id="GO:0008270">
    <property type="term" value="F:zinc ion binding"/>
    <property type="evidence" value="ECO:0007669"/>
    <property type="project" value="UniProtKB-KW"/>
</dbReference>
<evidence type="ECO:0000259" key="3">
    <source>
        <dbReference type="PROSITE" id="PS50158"/>
    </source>
</evidence>
<feature type="region of interest" description="Disordered" evidence="2">
    <location>
        <begin position="1"/>
        <end position="41"/>
    </location>
</feature>
<feature type="compositionally biased region" description="Basic residues" evidence="2">
    <location>
        <begin position="1"/>
        <end position="10"/>
    </location>
</feature>
<accession>A0A9I9ELL1</accession>
<proteinExistence type="predicted"/>
<evidence type="ECO:0000313" key="4">
    <source>
        <dbReference type="EnsemblPlants" id="MELO3C035074.2.1"/>
    </source>
</evidence>
<dbReference type="InterPro" id="IPR001878">
    <property type="entry name" value="Znf_CCHC"/>
</dbReference>
<reference evidence="4" key="1">
    <citation type="submission" date="2023-03" db="UniProtKB">
        <authorList>
            <consortium name="EnsemblPlants"/>
        </authorList>
    </citation>
    <scope>IDENTIFICATION</scope>
</reference>
<dbReference type="Pfam" id="PF00098">
    <property type="entry name" value="zf-CCHC"/>
    <property type="match status" value="1"/>
</dbReference>
<dbReference type="PANTHER" id="PTHR34482">
    <property type="entry name" value="DNA DAMAGE-INDUCIBLE PROTEIN 1-LIKE"/>
    <property type="match status" value="1"/>
</dbReference>
<dbReference type="GO" id="GO:0003676">
    <property type="term" value="F:nucleic acid binding"/>
    <property type="evidence" value="ECO:0007669"/>
    <property type="project" value="InterPro"/>
</dbReference>
<dbReference type="Gramene" id="MELO3C035074.2.1">
    <property type="protein sequence ID" value="MELO3C035074.2.1"/>
    <property type="gene ID" value="MELO3C035074.2"/>
</dbReference>
<keyword evidence="1" id="KW-0479">Metal-binding</keyword>
<dbReference type="AlphaFoldDB" id="A0A9I9ELL1"/>
<dbReference type="Gene3D" id="4.10.60.10">
    <property type="entry name" value="Zinc finger, CCHC-type"/>
    <property type="match status" value="1"/>
</dbReference>
<dbReference type="SUPFAM" id="SSF57756">
    <property type="entry name" value="Retrovirus zinc finger-like domains"/>
    <property type="match status" value="1"/>
</dbReference>
<protein>
    <recommendedName>
        <fullName evidence="3">CCHC-type domain-containing protein</fullName>
    </recommendedName>
</protein>
<keyword evidence="1" id="KW-0863">Zinc-finger</keyword>
<feature type="compositionally biased region" description="Polar residues" evidence="2">
    <location>
        <begin position="13"/>
        <end position="37"/>
    </location>
</feature>
<keyword evidence="1" id="KW-0862">Zinc</keyword>
<organism evidence="4">
    <name type="scientific">Cucumis melo</name>
    <name type="common">Muskmelon</name>
    <dbReference type="NCBI Taxonomy" id="3656"/>
    <lineage>
        <taxon>Eukaryota</taxon>
        <taxon>Viridiplantae</taxon>
        <taxon>Streptophyta</taxon>
        <taxon>Embryophyta</taxon>
        <taxon>Tracheophyta</taxon>
        <taxon>Spermatophyta</taxon>
        <taxon>Magnoliopsida</taxon>
        <taxon>eudicotyledons</taxon>
        <taxon>Gunneridae</taxon>
        <taxon>Pentapetalae</taxon>
        <taxon>rosids</taxon>
        <taxon>fabids</taxon>
        <taxon>Cucurbitales</taxon>
        <taxon>Cucurbitaceae</taxon>
        <taxon>Benincaseae</taxon>
        <taxon>Cucumis</taxon>
    </lineage>
</organism>
<feature type="region of interest" description="Disordered" evidence="2">
    <location>
        <begin position="220"/>
        <end position="262"/>
    </location>
</feature>
<sequence length="513" mass="57875">MPPRTSRRRRQNQDGTQDPTQGQSESGSSTPRGQNEAGSERFARCAQEIGRPEIVEPRDPKKIYGIDRFKKLGVTVFEGSTNPADVEVWLNMLEKCFDVMSCPQERKKEAEGWWKSIIARRNDARTLVAEYERKYTKLSRYAEVIVTSESDRCCRFERGLHFEIRTPVTVIAKWTDFSQLVETALRVELSIVEEKSAMELSRRVSTTSGIRGREQQRFTPGVNVSSCQDFKRRSGGKSLRQMSSVAKPRTGQESVASESRRTPCVSCGTSHRGQCLVGAGVCYQCGQTGHSKRACPQLRVGVQRDQGVKSHTVEQPRISAATGEGTKKKGKEVELDSTKPTTDKLIFQPNFISFLHHFPSKLLEHFEERVKEEEEEFHGLRLKKIGKSSCKSSHCRILMQLSTFGLFCSSTRFSSKPGGFLVFSDALSILEVHNYGCWKLGYRIWKIWKVGCNISIDYMTEILSLKLYSTVCTHVIFPLSTLSVLSDNDAVVSAGRTPLRQRRWECQTGPTAS</sequence>
<evidence type="ECO:0000256" key="2">
    <source>
        <dbReference type="SAM" id="MobiDB-lite"/>
    </source>
</evidence>
<dbReference type="PROSITE" id="PS50158">
    <property type="entry name" value="ZF_CCHC"/>
    <property type="match status" value="1"/>
</dbReference>
<evidence type="ECO:0000256" key="1">
    <source>
        <dbReference type="PROSITE-ProRule" id="PRU00047"/>
    </source>
</evidence>
<feature type="domain" description="CCHC-type" evidence="3">
    <location>
        <begin position="282"/>
        <end position="297"/>
    </location>
</feature>
<dbReference type="SMART" id="SM00343">
    <property type="entry name" value="ZnF_C2HC"/>
    <property type="match status" value="1"/>
</dbReference>
<dbReference type="EnsemblPlants" id="MELO3C035074.2.1">
    <property type="protein sequence ID" value="MELO3C035074.2.1"/>
    <property type="gene ID" value="MELO3C035074.2"/>
</dbReference>
<name>A0A9I9ELL1_CUCME</name>
<dbReference type="InterPro" id="IPR036875">
    <property type="entry name" value="Znf_CCHC_sf"/>
</dbReference>